<dbReference type="OrthoDB" id="425502at2"/>
<keyword evidence="1" id="KW-0472">Membrane</keyword>
<dbReference type="Proteomes" id="UP000253529">
    <property type="component" value="Unassembled WGS sequence"/>
</dbReference>
<keyword evidence="1" id="KW-0812">Transmembrane</keyword>
<keyword evidence="1" id="KW-1133">Transmembrane helix</keyword>
<sequence>MSQEIHDRFAVDGILYVSRLTAAECIAVYDRAVVAKLKATRAIDLVRLAGLVPSLAALGVVLIDDR</sequence>
<keyword evidence="3" id="KW-1185">Reference proteome</keyword>
<evidence type="ECO:0008006" key="4">
    <source>
        <dbReference type="Google" id="ProtNLM"/>
    </source>
</evidence>
<dbReference type="AlphaFoldDB" id="A0A366EP94"/>
<gene>
    <name evidence="2" type="ORF">DFR50_14456</name>
</gene>
<dbReference type="RefSeq" id="WP_113892842.1">
    <property type="nucleotide sequence ID" value="NZ_QNRK01000044.1"/>
</dbReference>
<protein>
    <recommendedName>
        <fullName evidence="4">RES domain-containing protein</fullName>
    </recommendedName>
</protein>
<evidence type="ECO:0000313" key="2">
    <source>
        <dbReference type="EMBL" id="RBP03500.1"/>
    </source>
</evidence>
<name>A0A366EP94_9HYPH</name>
<accession>A0A366EP94</accession>
<feature type="transmembrane region" description="Helical" evidence="1">
    <location>
        <begin position="45"/>
        <end position="63"/>
    </location>
</feature>
<comment type="caution">
    <text evidence="2">The sequence shown here is derived from an EMBL/GenBank/DDBJ whole genome shotgun (WGS) entry which is preliminary data.</text>
</comment>
<evidence type="ECO:0000256" key="1">
    <source>
        <dbReference type="SAM" id="Phobius"/>
    </source>
</evidence>
<evidence type="ECO:0000313" key="3">
    <source>
        <dbReference type="Proteomes" id="UP000253529"/>
    </source>
</evidence>
<dbReference type="EMBL" id="QNRK01000044">
    <property type="protein sequence ID" value="RBP03500.1"/>
    <property type="molecule type" value="Genomic_DNA"/>
</dbReference>
<proteinExistence type="predicted"/>
<reference evidence="2 3" key="1">
    <citation type="submission" date="2018-06" db="EMBL/GenBank/DDBJ databases">
        <title>Genomic Encyclopedia of Type Strains, Phase IV (KMG-IV): sequencing the most valuable type-strain genomes for metagenomic binning, comparative biology and taxonomic classification.</title>
        <authorList>
            <person name="Goeker M."/>
        </authorList>
    </citation>
    <scope>NUCLEOTIDE SEQUENCE [LARGE SCALE GENOMIC DNA]</scope>
    <source>
        <strain evidence="2 3">DSM 24875</strain>
    </source>
</reference>
<organism evidence="2 3">
    <name type="scientific">Roseiarcus fermentans</name>
    <dbReference type="NCBI Taxonomy" id="1473586"/>
    <lineage>
        <taxon>Bacteria</taxon>
        <taxon>Pseudomonadati</taxon>
        <taxon>Pseudomonadota</taxon>
        <taxon>Alphaproteobacteria</taxon>
        <taxon>Hyphomicrobiales</taxon>
        <taxon>Roseiarcaceae</taxon>
        <taxon>Roseiarcus</taxon>
    </lineage>
</organism>